<dbReference type="Proteomes" id="UP000596742">
    <property type="component" value="Unassembled WGS sequence"/>
</dbReference>
<reference evidence="2" key="1">
    <citation type="submission" date="2018-11" db="EMBL/GenBank/DDBJ databases">
        <authorList>
            <person name="Alioto T."/>
            <person name="Alioto T."/>
        </authorList>
    </citation>
    <scope>NUCLEOTIDE SEQUENCE</scope>
</reference>
<evidence type="ECO:0000256" key="1">
    <source>
        <dbReference type="SAM" id="MobiDB-lite"/>
    </source>
</evidence>
<feature type="region of interest" description="Disordered" evidence="1">
    <location>
        <begin position="27"/>
        <end position="51"/>
    </location>
</feature>
<protein>
    <submittedName>
        <fullName evidence="2">Uncharacterized protein</fullName>
    </submittedName>
</protein>
<gene>
    <name evidence="2" type="ORF">MGAL_10B049288</name>
</gene>
<dbReference type="EMBL" id="UYJE01009785">
    <property type="protein sequence ID" value="VDI76738.1"/>
    <property type="molecule type" value="Genomic_DNA"/>
</dbReference>
<evidence type="ECO:0000313" key="2">
    <source>
        <dbReference type="EMBL" id="VDI76738.1"/>
    </source>
</evidence>
<keyword evidence="3" id="KW-1185">Reference proteome</keyword>
<feature type="compositionally biased region" description="Polar residues" evidence="1">
    <location>
        <begin position="35"/>
        <end position="45"/>
    </location>
</feature>
<comment type="caution">
    <text evidence="2">The sequence shown here is derived from an EMBL/GenBank/DDBJ whole genome shotgun (WGS) entry which is preliminary data.</text>
</comment>
<organism evidence="2 3">
    <name type="scientific">Mytilus galloprovincialis</name>
    <name type="common">Mediterranean mussel</name>
    <dbReference type="NCBI Taxonomy" id="29158"/>
    <lineage>
        <taxon>Eukaryota</taxon>
        <taxon>Metazoa</taxon>
        <taxon>Spiralia</taxon>
        <taxon>Lophotrochozoa</taxon>
        <taxon>Mollusca</taxon>
        <taxon>Bivalvia</taxon>
        <taxon>Autobranchia</taxon>
        <taxon>Pteriomorphia</taxon>
        <taxon>Mytilida</taxon>
        <taxon>Mytiloidea</taxon>
        <taxon>Mytilidae</taxon>
        <taxon>Mytilinae</taxon>
        <taxon>Mytilus</taxon>
    </lineage>
</organism>
<name>A0A8B6HBG0_MYTGA</name>
<dbReference type="AlphaFoldDB" id="A0A8B6HBG0"/>
<evidence type="ECO:0000313" key="3">
    <source>
        <dbReference type="Proteomes" id="UP000596742"/>
    </source>
</evidence>
<accession>A0A8B6HBG0</accession>
<sequence length="78" mass="8655">MSFLRQQKQLNSLPAVMNVVSMTTKHNSVHVPSEEVTNTSATTPGSGKKRVSTPIKIDSIQCELLAVEKEDCQQKRKD</sequence>
<proteinExistence type="predicted"/>